<gene>
    <name evidence="6" type="ORF">HMN09_00686000</name>
</gene>
<organism evidence="6 7">
    <name type="scientific">Mycena chlorophos</name>
    <name type="common">Agaric fungus</name>
    <name type="synonym">Agaricus chlorophos</name>
    <dbReference type="NCBI Taxonomy" id="658473"/>
    <lineage>
        <taxon>Eukaryota</taxon>
        <taxon>Fungi</taxon>
        <taxon>Dikarya</taxon>
        <taxon>Basidiomycota</taxon>
        <taxon>Agaricomycotina</taxon>
        <taxon>Agaricomycetes</taxon>
        <taxon>Agaricomycetidae</taxon>
        <taxon>Agaricales</taxon>
        <taxon>Marasmiineae</taxon>
        <taxon>Mycenaceae</taxon>
        <taxon>Mycena</taxon>
    </lineage>
</organism>
<dbReference type="InterPro" id="IPR017907">
    <property type="entry name" value="Znf_RING_CS"/>
</dbReference>
<evidence type="ECO:0000256" key="4">
    <source>
        <dbReference type="PROSITE-ProRule" id="PRU00175"/>
    </source>
</evidence>
<dbReference type="SMART" id="SM00184">
    <property type="entry name" value="RING"/>
    <property type="match status" value="1"/>
</dbReference>
<evidence type="ECO:0000256" key="2">
    <source>
        <dbReference type="ARBA" id="ARBA00022771"/>
    </source>
</evidence>
<sequence length="267" mass="28906">MGVCSVCFERFNDPVCLPCGHLFCRRCLQKSVDAATPTQSKQHCPTCRAPYNLVTIDPALVPEYLRPYILPAIRPIYIGDPPQPHTTSNPTAIEIAEEDRDKAELGAEITALRESCAAWQQRAEVHAAANAGLLGFARAAKEHAIAIKVEKLKAAGRVEILRKRLAELVSEEELNALMTAEVELPKLPTMGAGPPVPGQPLPVFSMQLPQPPFYNEIAPTLAGQSSSSKGPPVVFGPNDIAAHVAANVKARTERMKSLVDGMHEYTS</sequence>
<dbReference type="Gene3D" id="3.30.40.10">
    <property type="entry name" value="Zinc/RING finger domain, C3HC4 (zinc finger)"/>
    <property type="match status" value="1"/>
</dbReference>
<name>A0A8H6SZW1_MYCCL</name>
<dbReference type="GO" id="GO:0008270">
    <property type="term" value="F:zinc ion binding"/>
    <property type="evidence" value="ECO:0007669"/>
    <property type="project" value="UniProtKB-KW"/>
</dbReference>
<evidence type="ECO:0000313" key="7">
    <source>
        <dbReference type="Proteomes" id="UP000613580"/>
    </source>
</evidence>
<reference evidence="6" key="1">
    <citation type="submission" date="2020-05" db="EMBL/GenBank/DDBJ databases">
        <title>Mycena genomes resolve the evolution of fungal bioluminescence.</title>
        <authorList>
            <person name="Tsai I.J."/>
        </authorList>
    </citation>
    <scope>NUCLEOTIDE SEQUENCE</scope>
    <source>
        <strain evidence="6">110903Hualien_Pintung</strain>
    </source>
</reference>
<dbReference type="PANTHER" id="PTHR23327">
    <property type="entry name" value="RING FINGER PROTEIN 127"/>
    <property type="match status" value="1"/>
</dbReference>
<dbReference type="PROSITE" id="PS00518">
    <property type="entry name" value="ZF_RING_1"/>
    <property type="match status" value="1"/>
</dbReference>
<dbReference type="AlphaFoldDB" id="A0A8H6SZW1"/>
<feature type="domain" description="RING-type" evidence="5">
    <location>
        <begin position="4"/>
        <end position="48"/>
    </location>
</feature>
<protein>
    <recommendedName>
        <fullName evidence="5">RING-type domain-containing protein</fullName>
    </recommendedName>
</protein>
<dbReference type="InterPro" id="IPR013083">
    <property type="entry name" value="Znf_RING/FYVE/PHD"/>
</dbReference>
<evidence type="ECO:0000313" key="6">
    <source>
        <dbReference type="EMBL" id="KAF7308374.1"/>
    </source>
</evidence>
<keyword evidence="1" id="KW-0479">Metal-binding</keyword>
<dbReference type="InterPro" id="IPR001841">
    <property type="entry name" value="Znf_RING"/>
</dbReference>
<evidence type="ECO:0000256" key="1">
    <source>
        <dbReference type="ARBA" id="ARBA00022723"/>
    </source>
</evidence>
<evidence type="ECO:0000259" key="5">
    <source>
        <dbReference type="PROSITE" id="PS50089"/>
    </source>
</evidence>
<dbReference type="OrthoDB" id="6270329at2759"/>
<dbReference type="InterPro" id="IPR027370">
    <property type="entry name" value="Znf-RING_euk"/>
</dbReference>
<dbReference type="Pfam" id="PF13445">
    <property type="entry name" value="zf-RING_UBOX"/>
    <property type="match status" value="1"/>
</dbReference>
<accession>A0A8H6SZW1</accession>
<comment type="caution">
    <text evidence="6">The sequence shown here is derived from an EMBL/GenBank/DDBJ whole genome shotgun (WGS) entry which is preliminary data.</text>
</comment>
<evidence type="ECO:0000256" key="3">
    <source>
        <dbReference type="ARBA" id="ARBA00022833"/>
    </source>
</evidence>
<keyword evidence="2 4" id="KW-0863">Zinc-finger</keyword>
<dbReference type="Proteomes" id="UP000613580">
    <property type="component" value="Unassembled WGS sequence"/>
</dbReference>
<proteinExistence type="predicted"/>
<keyword evidence="7" id="KW-1185">Reference proteome</keyword>
<dbReference type="EMBL" id="JACAZE010000008">
    <property type="protein sequence ID" value="KAF7308374.1"/>
    <property type="molecule type" value="Genomic_DNA"/>
</dbReference>
<dbReference type="SUPFAM" id="SSF57850">
    <property type="entry name" value="RING/U-box"/>
    <property type="match status" value="1"/>
</dbReference>
<dbReference type="PROSITE" id="PS50089">
    <property type="entry name" value="ZF_RING_2"/>
    <property type="match status" value="1"/>
</dbReference>
<keyword evidence="3" id="KW-0862">Zinc</keyword>